<dbReference type="AlphaFoldDB" id="A0A1E7FFE5"/>
<dbReference type="InParanoid" id="A0A1E7FFE5"/>
<evidence type="ECO:0000313" key="3">
    <source>
        <dbReference type="Proteomes" id="UP000095751"/>
    </source>
</evidence>
<name>A0A1E7FFE5_9STRA</name>
<evidence type="ECO:0000256" key="1">
    <source>
        <dbReference type="SAM" id="MobiDB-lite"/>
    </source>
</evidence>
<feature type="compositionally biased region" description="Basic and acidic residues" evidence="1">
    <location>
        <begin position="498"/>
        <end position="514"/>
    </location>
</feature>
<proteinExistence type="predicted"/>
<feature type="region of interest" description="Disordered" evidence="1">
    <location>
        <begin position="424"/>
        <end position="444"/>
    </location>
</feature>
<protein>
    <submittedName>
        <fullName evidence="2">Uncharacterized protein</fullName>
    </submittedName>
</protein>
<dbReference type="Proteomes" id="UP000095751">
    <property type="component" value="Unassembled WGS sequence"/>
</dbReference>
<feature type="compositionally biased region" description="Low complexity" evidence="1">
    <location>
        <begin position="430"/>
        <end position="444"/>
    </location>
</feature>
<sequence>MSKENNPSPIIEVKNFDVLAEERTAGCFFLLENQIDQIGNNRFKVLIDMYENSYNTNYSDNNHEECDKIIRTIMDITCLKHTDNNSNNDTCGRDQSSDCNKRRGRFIVKAVPSSSSDDSNDSNTVHCEWRELNENDSELLIRQTFKSRTEEIEVIEEEGIFEPMPMNYDSYNDNDNDNDNELIERSMNETRQPSLRRSQSASNLIADTRALYDWEAAIKKEDEEDLFEPMSIYAASVDFLVEDFPSFDGGNTTKPDNKKRGRRSSLLRRSNSFDSGLTLDKKKTSRCSVSSSFMKRAMKFGTSKINSGALSRIMNNGEVVLAHQGMDIVFASDCKTLSKESNIVGNNRLDVMLKIEKERFLRLSPVEKKDVAIDLVKTVTEFWKGRVLIENGGFSYGTLSHDEAVDAMNSLLLGDGGNGRSFPSPLPMGLISSNSTSSSSTMASSRTLLSSVPALPEFLRNASHDILNSSRKSNELTPQERQSTAVKIMKERRKKTQERKEKEAKEKEMKSTNE</sequence>
<reference evidence="2 3" key="1">
    <citation type="submission" date="2016-09" db="EMBL/GenBank/DDBJ databases">
        <title>Extensive genetic diversity and differential bi-allelic expression allows diatom success in the polar Southern Ocean.</title>
        <authorList>
            <consortium name="DOE Joint Genome Institute"/>
            <person name="Mock T."/>
            <person name="Otillar R.P."/>
            <person name="Strauss J."/>
            <person name="Dupont C."/>
            <person name="Frickenhaus S."/>
            <person name="Maumus F."/>
            <person name="Mcmullan M."/>
            <person name="Sanges R."/>
            <person name="Schmutz J."/>
            <person name="Toseland A."/>
            <person name="Valas R."/>
            <person name="Veluchamy A."/>
            <person name="Ward B.J."/>
            <person name="Allen A."/>
            <person name="Barry K."/>
            <person name="Falciatore A."/>
            <person name="Ferrante M."/>
            <person name="Fortunato A.E."/>
            <person name="Gloeckner G."/>
            <person name="Gruber A."/>
            <person name="Hipkin R."/>
            <person name="Janech M."/>
            <person name="Kroth P."/>
            <person name="Leese F."/>
            <person name="Lindquist E."/>
            <person name="Lyon B.R."/>
            <person name="Martin J."/>
            <person name="Mayer C."/>
            <person name="Parker M."/>
            <person name="Quesneville H."/>
            <person name="Raymond J."/>
            <person name="Uhlig C."/>
            <person name="Valentin K.U."/>
            <person name="Worden A.Z."/>
            <person name="Armbrust E.V."/>
            <person name="Bowler C."/>
            <person name="Green B."/>
            <person name="Moulton V."/>
            <person name="Van Oosterhout C."/>
            <person name="Grigoriev I."/>
        </authorList>
    </citation>
    <scope>NUCLEOTIDE SEQUENCE [LARGE SCALE GENOMIC DNA]</scope>
    <source>
        <strain evidence="2 3">CCMP1102</strain>
    </source>
</reference>
<gene>
    <name evidence="2" type="ORF">FRACYDRAFT_261276</name>
</gene>
<evidence type="ECO:0000313" key="2">
    <source>
        <dbReference type="EMBL" id="OEU16513.1"/>
    </source>
</evidence>
<dbReference type="OrthoDB" id="49293at2759"/>
<dbReference type="EMBL" id="KV784358">
    <property type="protein sequence ID" value="OEU16513.1"/>
    <property type="molecule type" value="Genomic_DNA"/>
</dbReference>
<dbReference type="KEGG" id="fcy:FRACYDRAFT_261276"/>
<accession>A0A1E7FFE5</accession>
<feature type="region of interest" description="Disordered" evidence="1">
    <location>
        <begin position="469"/>
        <end position="514"/>
    </location>
</feature>
<organism evidence="2 3">
    <name type="scientific">Fragilariopsis cylindrus CCMP1102</name>
    <dbReference type="NCBI Taxonomy" id="635003"/>
    <lineage>
        <taxon>Eukaryota</taxon>
        <taxon>Sar</taxon>
        <taxon>Stramenopiles</taxon>
        <taxon>Ochrophyta</taxon>
        <taxon>Bacillariophyta</taxon>
        <taxon>Bacillariophyceae</taxon>
        <taxon>Bacillariophycidae</taxon>
        <taxon>Bacillariales</taxon>
        <taxon>Bacillariaceae</taxon>
        <taxon>Fragilariopsis</taxon>
    </lineage>
</organism>
<keyword evidence="3" id="KW-1185">Reference proteome</keyword>
<feature type="compositionally biased region" description="Polar residues" evidence="1">
    <location>
        <begin position="469"/>
        <end position="485"/>
    </location>
</feature>